<protein>
    <submittedName>
        <fullName evidence="6">SDR family oxidoreductase</fullName>
    </submittedName>
</protein>
<dbReference type="InterPro" id="IPR036291">
    <property type="entry name" value="NAD(P)-bd_dom_sf"/>
</dbReference>
<organism evidence="6 7">
    <name type="scientific">Spongiibacter pelagi</name>
    <dbReference type="NCBI Taxonomy" id="2760804"/>
    <lineage>
        <taxon>Bacteria</taxon>
        <taxon>Pseudomonadati</taxon>
        <taxon>Pseudomonadota</taxon>
        <taxon>Gammaproteobacteria</taxon>
        <taxon>Cellvibrionales</taxon>
        <taxon>Spongiibacteraceae</taxon>
        <taxon>Spongiibacter</taxon>
    </lineage>
</organism>
<dbReference type="GO" id="GO:0080019">
    <property type="term" value="F:alcohol-forming very long-chain fatty acyl-CoA reductase activity"/>
    <property type="evidence" value="ECO:0007669"/>
    <property type="project" value="InterPro"/>
</dbReference>
<dbReference type="Gene3D" id="3.40.50.720">
    <property type="entry name" value="NAD(P)-binding Rossmann-like Domain"/>
    <property type="match status" value="1"/>
</dbReference>
<dbReference type="InterPro" id="IPR026055">
    <property type="entry name" value="FAR"/>
</dbReference>
<dbReference type="Proteomes" id="UP000610558">
    <property type="component" value="Unassembled WGS sequence"/>
</dbReference>
<dbReference type="InterPro" id="IPR033640">
    <property type="entry name" value="FAR_C"/>
</dbReference>
<dbReference type="PANTHER" id="PTHR11011">
    <property type="entry name" value="MALE STERILITY PROTEIN 2-RELATED"/>
    <property type="match status" value="1"/>
</dbReference>
<feature type="domain" description="Thioester reductase (TE)" evidence="5">
    <location>
        <begin position="22"/>
        <end position="324"/>
    </location>
</feature>
<evidence type="ECO:0000259" key="5">
    <source>
        <dbReference type="Pfam" id="PF07993"/>
    </source>
</evidence>
<evidence type="ECO:0000256" key="3">
    <source>
        <dbReference type="ARBA" id="ARBA00023098"/>
    </source>
</evidence>
<comment type="caution">
    <text evidence="6">The sequence shown here is derived from an EMBL/GenBank/DDBJ whole genome shotgun (WGS) entry which is preliminary data.</text>
</comment>
<proteinExistence type="inferred from homology"/>
<dbReference type="GO" id="GO:0010345">
    <property type="term" value="P:suberin biosynthetic process"/>
    <property type="evidence" value="ECO:0007669"/>
    <property type="project" value="TreeGrafter"/>
</dbReference>
<dbReference type="InterPro" id="IPR013120">
    <property type="entry name" value="FAR_NAD-bd"/>
</dbReference>
<keyword evidence="7" id="KW-1185">Reference proteome</keyword>
<evidence type="ECO:0000313" key="7">
    <source>
        <dbReference type="Proteomes" id="UP000610558"/>
    </source>
</evidence>
<evidence type="ECO:0000256" key="1">
    <source>
        <dbReference type="ARBA" id="ARBA00005928"/>
    </source>
</evidence>
<reference evidence="6" key="1">
    <citation type="submission" date="2020-09" db="EMBL/GenBank/DDBJ databases">
        <authorList>
            <person name="Yoon J.-W."/>
        </authorList>
    </citation>
    <scope>NUCLEOTIDE SEQUENCE</scope>
    <source>
        <strain evidence="6">KMU-158</strain>
    </source>
</reference>
<dbReference type="Pfam" id="PF03015">
    <property type="entry name" value="Sterile"/>
    <property type="match status" value="1"/>
</dbReference>
<sequence>MRDINTDNSPTITQLRGKRLLITGATGFLGKVVLEKLMRTVPDIEAVYLLMRGNRTHRDVRERFEQEIAASSIFDTLRARDSVWFEAFCKNRIHCIAGEATEPHFGLSRTAFMTLAGELDGIVNSAASVNFREELDKALAINTFSLRNIIELAEAAGNIPVIQVSTCYVNGFNQGAMAEEIVSPAKAELPNHEQGYFEIYRTLAELEDRVDAVKAQYQGRELKAKLVELGIKTSHEYGWNDTYTFTKWLGEQLLLKSLRQYPLTIVRPSIIESTLREPTPGWIEGVKVADAILLAYARGKVSFFPGKRNGVIDVIPADLVSNSILISLAQQFALRAEGKAEHHIYQCCSGGRNPLTMGEFIDHLMAEAKANHQHYDKLFTSAPSRNFVAVDKKLFTLVAGCVRFALMAFNQLLSKLGMRQKIRAKRNIDTALELSNIFSFYAAPKYVFQNDKLLGLSESLGSVDQELFPVDSAAVDWSHYIRNVHIAGLNRYALNGKGYSATPTEAVRAGEEAVNRVVSEPEVFN</sequence>
<evidence type="ECO:0000259" key="4">
    <source>
        <dbReference type="Pfam" id="PF03015"/>
    </source>
</evidence>
<dbReference type="AlphaFoldDB" id="A0A927C1H2"/>
<dbReference type="RefSeq" id="WP_190762602.1">
    <property type="nucleotide sequence ID" value="NZ_JACXLD010000001.1"/>
</dbReference>
<accession>A0A927C1H2</accession>
<dbReference type="PANTHER" id="PTHR11011:SF45">
    <property type="entry name" value="FATTY ACYL-COA REDUCTASE CG8306-RELATED"/>
    <property type="match status" value="1"/>
</dbReference>
<dbReference type="Pfam" id="PF07993">
    <property type="entry name" value="NAD_binding_4"/>
    <property type="match status" value="1"/>
</dbReference>
<dbReference type="EMBL" id="JACXLD010000001">
    <property type="protein sequence ID" value="MBD2858147.1"/>
    <property type="molecule type" value="Genomic_DNA"/>
</dbReference>
<evidence type="ECO:0000313" key="6">
    <source>
        <dbReference type="EMBL" id="MBD2858147.1"/>
    </source>
</evidence>
<comment type="similarity">
    <text evidence="1">Belongs to the fatty acyl-CoA reductase family.</text>
</comment>
<gene>
    <name evidence="6" type="ORF">IB286_03935</name>
</gene>
<dbReference type="GO" id="GO:0035336">
    <property type="term" value="P:long-chain fatty-acyl-CoA metabolic process"/>
    <property type="evidence" value="ECO:0007669"/>
    <property type="project" value="TreeGrafter"/>
</dbReference>
<name>A0A927C1H2_9GAMM</name>
<dbReference type="CDD" id="cd05236">
    <property type="entry name" value="FAR-N_SDR_e"/>
    <property type="match status" value="1"/>
</dbReference>
<dbReference type="SUPFAM" id="SSF51735">
    <property type="entry name" value="NAD(P)-binding Rossmann-fold domains"/>
    <property type="match status" value="1"/>
</dbReference>
<feature type="domain" description="Fatty acyl-CoA reductase C-terminal" evidence="4">
    <location>
        <begin position="418"/>
        <end position="495"/>
    </location>
</feature>
<dbReference type="CDD" id="cd09071">
    <property type="entry name" value="FAR_C"/>
    <property type="match status" value="1"/>
</dbReference>
<evidence type="ECO:0000256" key="2">
    <source>
        <dbReference type="ARBA" id="ARBA00022516"/>
    </source>
</evidence>
<keyword evidence="2" id="KW-0444">Lipid biosynthesis</keyword>
<keyword evidence="3" id="KW-0443">Lipid metabolism</keyword>